<dbReference type="PANTHER" id="PTHR33780:SF3">
    <property type="entry name" value="EXPRESSED PROTEIN"/>
    <property type="match status" value="1"/>
</dbReference>
<evidence type="ECO:0000313" key="4">
    <source>
        <dbReference type="EMBL" id="ABK22243.1"/>
    </source>
</evidence>
<name>A9NNN2_PICSI</name>
<dbReference type="InterPro" id="IPR057713">
    <property type="entry name" value="DUF7953"/>
</dbReference>
<proteinExistence type="evidence at transcript level"/>
<feature type="domain" description="DUF7953" evidence="3">
    <location>
        <begin position="28"/>
        <end position="141"/>
    </location>
</feature>
<dbReference type="EMBL" id="EF082892">
    <property type="protein sequence ID" value="ABK22243.1"/>
    <property type="molecule type" value="mRNA"/>
</dbReference>
<reference evidence="4" key="1">
    <citation type="journal article" date="2008" name="BMC Genomics">
        <title>A conifer genomics resource of 200,000 spruce (Picea spp.) ESTs and 6,464 high-quality, sequence-finished full-length cDNAs for Sitka spruce (Picea sitchensis).</title>
        <authorList>
            <person name="Ralph S.G."/>
            <person name="Chun H.J."/>
            <person name="Kolosova N."/>
            <person name="Cooper D."/>
            <person name="Oddy C."/>
            <person name="Ritland C.E."/>
            <person name="Kirkpatrick R."/>
            <person name="Moore R."/>
            <person name="Barber S."/>
            <person name="Holt R.A."/>
            <person name="Jones S.J."/>
            <person name="Marra M.A."/>
            <person name="Douglas C.J."/>
            <person name="Ritland K."/>
            <person name="Bohlmann J."/>
        </authorList>
    </citation>
    <scope>NUCLEOTIDE SEQUENCE</scope>
    <source>
        <tissue evidence="4">Bark</tissue>
    </source>
</reference>
<sequence>MLSMINPGIAAILLLFVLQWPPGTLASRNVTLESIEIFRTHEWFHGRPTIYFRCQGENKTFLPDVKEKNNLYTFRGEESWQPLTALPERKCKRCGFYEEDKLTTDDTFDEWELCPDQFSPAPEGRYKHSKIKEFNATFFCPQCNADSGSDPVSPSSADSNKRGKSKLVIVIWCVSFVAILAMAVFLYKLWQKKKKEEQAARFLRLFEEDDDLEVELGLKNEF</sequence>
<dbReference type="OMA" id="FNTHEWL"/>
<dbReference type="Pfam" id="PF25829">
    <property type="entry name" value="DUF7953"/>
    <property type="match status" value="1"/>
</dbReference>
<evidence type="ECO:0000256" key="2">
    <source>
        <dbReference type="SAM" id="SignalP"/>
    </source>
</evidence>
<protein>
    <recommendedName>
        <fullName evidence="3">DUF7953 domain-containing protein</fullName>
    </recommendedName>
</protein>
<dbReference type="PANTHER" id="PTHR33780">
    <property type="entry name" value="EXPRESSED PROTEIN"/>
    <property type="match status" value="1"/>
</dbReference>
<feature type="signal peptide" evidence="2">
    <location>
        <begin position="1"/>
        <end position="26"/>
    </location>
</feature>
<organism evidence="4">
    <name type="scientific">Picea sitchensis</name>
    <name type="common">Sitka spruce</name>
    <name type="synonym">Pinus sitchensis</name>
    <dbReference type="NCBI Taxonomy" id="3332"/>
    <lineage>
        <taxon>Eukaryota</taxon>
        <taxon>Viridiplantae</taxon>
        <taxon>Streptophyta</taxon>
        <taxon>Embryophyta</taxon>
        <taxon>Tracheophyta</taxon>
        <taxon>Spermatophyta</taxon>
        <taxon>Pinopsida</taxon>
        <taxon>Pinidae</taxon>
        <taxon>Conifers I</taxon>
        <taxon>Pinales</taxon>
        <taxon>Pinaceae</taxon>
        <taxon>Picea</taxon>
    </lineage>
</organism>
<evidence type="ECO:0000256" key="1">
    <source>
        <dbReference type="SAM" id="Phobius"/>
    </source>
</evidence>
<dbReference type="AlphaFoldDB" id="A9NNN2"/>
<keyword evidence="2" id="KW-0732">Signal</keyword>
<feature type="transmembrane region" description="Helical" evidence="1">
    <location>
        <begin position="167"/>
        <end position="187"/>
    </location>
</feature>
<keyword evidence="1" id="KW-1133">Transmembrane helix</keyword>
<feature type="chain" id="PRO_5002741679" description="DUF7953 domain-containing protein" evidence="2">
    <location>
        <begin position="27"/>
        <end position="222"/>
    </location>
</feature>
<accession>A9NNN2</accession>
<keyword evidence="1" id="KW-0472">Membrane</keyword>
<evidence type="ECO:0000259" key="3">
    <source>
        <dbReference type="Pfam" id="PF25829"/>
    </source>
</evidence>
<keyword evidence="1" id="KW-0812">Transmembrane</keyword>